<dbReference type="Gene3D" id="3.40.50.300">
    <property type="entry name" value="P-loop containing nucleotide triphosphate hydrolases"/>
    <property type="match status" value="1"/>
</dbReference>
<dbReference type="EMBL" id="KV748565">
    <property type="protein sequence ID" value="OCL14499.1"/>
    <property type="molecule type" value="Genomic_DNA"/>
</dbReference>
<name>A0A8E2FCJ2_9PEZI</name>
<feature type="compositionally biased region" description="Polar residues" evidence="3">
    <location>
        <begin position="722"/>
        <end position="748"/>
    </location>
</feature>
<feature type="compositionally biased region" description="Polar residues" evidence="3">
    <location>
        <begin position="760"/>
        <end position="771"/>
    </location>
</feature>
<gene>
    <name evidence="6" type="ORF">AOQ84DRAFT_330949</name>
</gene>
<feature type="region of interest" description="Disordered" evidence="3">
    <location>
        <begin position="722"/>
        <end position="803"/>
    </location>
</feature>
<feature type="domain" description="GED" evidence="4">
    <location>
        <begin position="611"/>
        <end position="702"/>
    </location>
</feature>
<feature type="compositionally biased region" description="Polar residues" evidence="3">
    <location>
        <begin position="852"/>
        <end position="861"/>
    </location>
</feature>
<dbReference type="GO" id="GO:0016559">
    <property type="term" value="P:peroxisome fission"/>
    <property type="evidence" value="ECO:0007669"/>
    <property type="project" value="TreeGrafter"/>
</dbReference>
<dbReference type="SMART" id="SM00053">
    <property type="entry name" value="DYNc"/>
    <property type="match status" value="1"/>
</dbReference>
<dbReference type="GO" id="GO:0005874">
    <property type="term" value="C:microtubule"/>
    <property type="evidence" value="ECO:0007669"/>
    <property type="project" value="TreeGrafter"/>
</dbReference>
<feature type="compositionally biased region" description="Polar residues" evidence="3">
    <location>
        <begin position="778"/>
        <end position="792"/>
    </location>
</feature>
<dbReference type="InterPro" id="IPR000375">
    <property type="entry name" value="Dynamin_stalk"/>
</dbReference>
<evidence type="ECO:0000259" key="5">
    <source>
        <dbReference type="PROSITE" id="PS51718"/>
    </source>
</evidence>
<dbReference type="PANTHER" id="PTHR11566">
    <property type="entry name" value="DYNAMIN"/>
    <property type="match status" value="1"/>
</dbReference>
<dbReference type="GO" id="GO:0006897">
    <property type="term" value="P:endocytosis"/>
    <property type="evidence" value="ECO:0007669"/>
    <property type="project" value="TreeGrafter"/>
</dbReference>
<feature type="domain" description="Dynamin-type G" evidence="5">
    <location>
        <begin position="37"/>
        <end position="324"/>
    </location>
</feature>
<dbReference type="GO" id="GO:0000266">
    <property type="term" value="P:mitochondrial fission"/>
    <property type="evidence" value="ECO:0007669"/>
    <property type="project" value="TreeGrafter"/>
</dbReference>
<dbReference type="Gene3D" id="1.20.120.1240">
    <property type="entry name" value="Dynamin, middle domain"/>
    <property type="match status" value="1"/>
</dbReference>
<dbReference type="AlphaFoldDB" id="A0A8E2FCJ2"/>
<dbReference type="SUPFAM" id="SSF52540">
    <property type="entry name" value="P-loop containing nucleoside triphosphate hydrolases"/>
    <property type="match status" value="1"/>
</dbReference>
<organism evidence="6 7">
    <name type="scientific">Glonium stellatum</name>
    <dbReference type="NCBI Taxonomy" id="574774"/>
    <lineage>
        <taxon>Eukaryota</taxon>
        <taxon>Fungi</taxon>
        <taxon>Dikarya</taxon>
        <taxon>Ascomycota</taxon>
        <taxon>Pezizomycotina</taxon>
        <taxon>Dothideomycetes</taxon>
        <taxon>Pleosporomycetidae</taxon>
        <taxon>Gloniales</taxon>
        <taxon>Gloniaceae</taxon>
        <taxon>Glonium</taxon>
    </lineage>
</organism>
<evidence type="ECO:0000259" key="4">
    <source>
        <dbReference type="PROSITE" id="PS51388"/>
    </source>
</evidence>
<dbReference type="GO" id="GO:0016020">
    <property type="term" value="C:membrane"/>
    <property type="evidence" value="ECO:0007669"/>
    <property type="project" value="TreeGrafter"/>
</dbReference>
<dbReference type="PANTHER" id="PTHR11566:SF149">
    <property type="entry name" value="GTPASE, PUTATIVE (AFU_ORTHOLOGUE AFUA_6G11890)-RELATED"/>
    <property type="match status" value="1"/>
</dbReference>
<dbReference type="GO" id="GO:0005525">
    <property type="term" value="F:GTP binding"/>
    <property type="evidence" value="ECO:0007669"/>
    <property type="project" value="InterPro"/>
</dbReference>
<evidence type="ECO:0000313" key="7">
    <source>
        <dbReference type="Proteomes" id="UP000250140"/>
    </source>
</evidence>
<dbReference type="GO" id="GO:0048312">
    <property type="term" value="P:intracellular distribution of mitochondria"/>
    <property type="evidence" value="ECO:0007669"/>
    <property type="project" value="TreeGrafter"/>
</dbReference>
<dbReference type="Pfam" id="PF00350">
    <property type="entry name" value="Dynamin_N"/>
    <property type="match status" value="1"/>
</dbReference>
<dbReference type="GO" id="GO:0003924">
    <property type="term" value="F:GTPase activity"/>
    <property type="evidence" value="ECO:0007669"/>
    <property type="project" value="InterPro"/>
</dbReference>
<reference evidence="6 7" key="1">
    <citation type="journal article" date="2016" name="Nat. Commun.">
        <title>Ectomycorrhizal ecology is imprinted in the genome of the dominant symbiotic fungus Cenococcum geophilum.</title>
        <authorList>
            <consortium name="DOE Joint Genome Institute"/>
            <person name="Peter M."/>
            <person name="Kohler A."/>
            <person name="Ohm R.A."/>
            <person name="Kuo A."/>
            <person name="Krutzmann J."/>
            <person name="Morin E."/>
            <person name="Arend M."/>
            <person name="Barry K.W."/>
            <person name="Binder M."/>
            <person name="Choi C."/>
            <person name="Clum A."/>
            <person name="Copeland A."/>
            <person name="Grisel N."/>
            <person name="Haridas S."/>
            <person name="Kipfer T."/>
            <person name="LaButti K."/>
            <person name="Lindquist E."/>
            <person name="Lipzen A."/>
            <person name="Maire R."/>
            <person name="Meier B."/>
            <person name="Mihaltcheva S."/>
            <person name="Molinier V."/>
            <person name="Murat C."/>
            <person name="Poggeler S."/>
            <person name="Quandt C.A."/>
            <person name="Sperisen C."/>
            <person name="Tritt A."/>
            <person name="Tisserant E."/>
            <person name="Crous P.W."/>
            <person name="Henrissat B."/>
            <person name="Nehls U."/>
            <person name="Egli S."/>
            <person name="Spatafora J.W."/>
            <person name="Grigoriev I.V."/>
            <person name="Martin F.M."/>
        </authorList>
    </citation>
    <scope>NUCLEOTIDE SEQUENCE [LARGE SCALE GENOMIC DNA]</scope>
    <source>
        <strain evidence="6 7">CBS 207.34</strain>
    </source>
</reference>
<dbReference type="GO" id="GO:0005739">
    <property type="term" value="C:mitochondrion"/>
    <property type="evidence" value="ECO:0007669"/>
    <property type="project" value="TreeGrafter"/>
</dbReference>
<dbReference type="InterPro" id="IPR030381">
    <property type="entry name" value="G_DYNAMIN_dom"/>
</dbReference>
<evidence type="ECO:0000256" key="3">
    <source>
        <dbReference type="SAM" id="MobiDB-lite"/>
    </source>
</evidence>
<keyword evidence="7" id="KW-1185">Reference proteome</keyword>
<dbReference type="Pfam" id="PF01031">
    <property type="entry name" value="Dynamin_M"/>
    <property type="match status" value="1"/>
</dbReference>
<dbReference type="PROSITE" id="PS51388">
    <property type="entry name" value="GED"/>
    <property type="match status" value="1"/>
</dbReference>
<dbReference type="Proteomes" id="UP000250140">
    <property type="component" value="Unassembled WGS sequence"/>
</dbReference>
<sequence>MATDSLKDTSLDQLHSKEQAQLLNAIDELRAQGVSRHIGLPQLIVCGDQSSGKSSVLEGLTRLRFPTKDILCTTFATELALRRTPYKRISSTIKPGSSRSPAEKQHLSEFQESFTSADEFPSLIEEARKRMQAGSRLSNANAFSDDVLQIEISGPDRSPLTIVDLPGLIHFQNEKQSLKDVETVKELVTSYMKNPRSIILAVISAKNDRANQIVLKYAREIDPQGDRTLGIITKPDTLDAGGEGEQSYVDLAKNKLVNLRLGWHVVKNRDFHMRDSSDAERDEAERKFFSEGVWASIPRVDVGIDALRTKLGQVLLRQIRSELPSLQDDLKRAISESRAQRDRLGEPRIGKEELQFYLMGISQQYQTLTRSALEGTYRDPFFKLSELNGYATRLRAVVQNMNKEFALIMYEKGHRWEIVPDNNKGQSNSPRLPSLLDMGIEDPENISRSKYLEHVSNMVQQSRGPELPTTANPSLIGDLFREQAERWESLARLHIERVWQAVRYFLERCLCHLTDPNTFDALLFELIEPIMNKKRHDLETKLQELLTPHNSRHPITYDPNFVKEIKRLRSNRHGGNGSKNSLKHNSHRGDLEHVIEELLSDDEESPDNFAVAEILERMEAYYKTAITVFISNIVVLGIENCLIVSLPDFLSPKTILRMEDEQLEAIAAESEDVRFERIMLDEKIKDLEKGLQTIGRQASLLPSALRKNRSSPAETHYVQVPTITPSTPSLASNQTSFDQKNISGNEPSPASGPRTPARHASNTEAGDQLSSMFGGLSVNPSPSNTQSASRSASPLGGFGGSTSQYKGELAPGFELLNSARMGKSFSVPDDSDEDNLGVPTPPRSVGGKSPNDGASWQSTPFSGMRRPLGAQIR</sequence>
<feature type="region of interest" description="Disordered" evidence="3">
    <location>
        <begin position="823"/>
        <end position="873"/>
    </location>
</feature>
<dbReference type="GO" id="GO:0008017">
    <property type="term" value="F:microtubule binding"/>
    <property type="evidence" value="ECO:0007669"/>
    <property type="project" value="TreeGrafter"/>
</dbReference>
<evidence type="ECO:0000256" key="2">
    <source>
        <dbReference type="ARBA" id="ARBA00023134"/>
    </source>
</evidence>
<dbReference type="InterPro" id="IPR045063">
    <property type="entry name" value="Dynamin_N"/>
</dbReference>
<accession>A0A8E2FCJ2</accession>
<dbReference type="PROSITE" id="PS51718">
    <property type="entry name" value="G_DYNAMIN_2"/>
    <property type="match status" value="1"/>
</dbReference>
<dbReference type="CDD" id="cd08771">
    <property type="entry name" value="DLP_1"/>
    <property type="match status" value="1"/>
</dbReference>
<evidence type="ECO:0000313" key="6">
    <source>
        <dbReference type="EMBL" id="OCL14499.1"/>
    </source>
</evidence>
<dbReference type="InterPro" id="IPR001401">
    <property type="entry name" value="Dynamin_GTPase"/>
</dbReference>
<keyword evidence="1" id="KW-0547">Nucleotide-binding</keyword>
<keyword evidence="2" id="KW-0342">GTP-binding</keyword>
<proteinExistence type="predicted"/>
<dbReference type="InterPro" id="IPR020850">
    <property type="entry name" value="GED_dom"/>
</dbReference>
<evidence type="ECO:0000256" key="1">
    <source>
        <dbReference type="ARBA" id="ARBA00022741"/>
    </source>
</evidence>
<dbReference type="OrthoDB" id="415706at2759"/>
<dbReference type="PRINTS" id="PR00195">
    <property type="entry name" value="DYNAMIN"/>
</dbReference>
<dbReference type="InterPro" id="IPR027417">
    <property type="entry name" value="P-loop_NTPase"/>
</dbReference>
<protein>
    <submittedName>
        <fullName evidence="6">Uncharacterized protein</fullName>
    </submittedName>
</protein>
<dbReference type="InterPro" id="IPR022812">
    <property type="entry name" value="Dynamin"/>
</dbReference>
<dbReference type="FunFam" id="3.40.50.300:FF:001425">
    <property type="entry name" value="Dynamin GTPase, putative"/>
    <property type="match status" value="1"/>
</dbReference>